<dbReference type="Proteomes" id="UP000037122">
    <property type="component" value="Unassembled WGS sequence"/>
</dbReference>
<feature type="region of interest" description="Disordered" evidence="1">
    <location>
        <begin position="377"/>
        <end position="454"/>
    </location>
</feature>
<feature type="compositionally biased region" description="Polar residues" evidence="1">
    <location>
        <begin position="167"/>
        <end position="182"/>
    </location>
</feature>
<feature type="domain" description="EH" evidence="2">
    <location>
        <begin position="608"/>
        <end position="658"/>
    </location>
</feature>
<reference evidence="4" key="1">
    <citation type="journal article" date="2015" name="BMC Genomics">
        <title>Draft genome of a commonly misdiagnosed multidrug resistant pathogen Candida auris.</title>
        <authorList>
            <person name="Chatterjee S."/>
            <person name="Alampalli S.V."/>
            <person name="Nageshan R.K."/>
            <person name="Chettiar S.T."/>
            <person name="Joshi S."/>
            <person name="Tatu U.S."/>
        </authorList>
    </citation>
    <scope>NUCLEOTIDE SEQUENCE [LARGE SCALE GENOMIC DNA]</scope>
    <source>
        <strain evidence="4">6684</strain>
    </source>
</reference>
<dbReference type="Gene3D" id="1.10.238.10">
    <property type="entry name" value="EF-hand"/>
    <property type="match status" value="1"/>
</dbReference>
<proteinExistence type="predicted"/>
<evidence type="ECO:0000313" key="3">
    <source>
        <dbReference type="EMBL" id="KND95568.1"/>
    </source>
</evidence>
<feature type="compositionally biased region" description="Polar residues" evidence="1">
    <location>
        <begin position="151"/>
        <end position="160"/>
    </location>
</feature>
<dbReference type="SMART" id="SM00027">
    <property type="entry name" value="EH"/>
    <property type="match status" value="1"/>
</dbReference>
<dbReference type="AlphaFoldDB" id="A0A0L0NNF3"/>
<dbReference type="VEuPathDB" id="FungiDB:CJI96_0002678"/>
<dbReference type="CDD" id="cd00052">
    <property type="entry name" value="EH"/>
    <property type="match status" value="1"/>
</dbReference>
<name>A0A0L0NNF3_CANAR</name>
<dbReference type="PANTHER" id="PTHR11216">
    <property type="entry name" value="EH DOMAIN"/>
    <property type="match status" value="1"/>
</dbReference>
<organism evidence="3 4">
    <name type="scientific">Candidozyma auris</name>
    <name type="common">Yeast</name>
    <name type="synonym">Candida auris</name>
    <dbReference type="NCBI Taxonomy" id="498019"/>
    <lineage>
        <taxon>Eukaryota</taxon>
        <taxon>Fungi</taxon>
        <taxon>Dikarya</taxon>
        <taxon>Ascomycota</taxon>
        <taxon>Saccharomycotina</taxon>
        <taxon>Pichiomycetes</taxon>
        <taxon>Metschnikowiaceae</taxon>
        <taxon>Candidozyma</taxon>
    </lineage>
</organism>
<feature type="compositionally biased region" description="Polar residues" evidence="1">
    <location>
        <begin position="38"/>
        <end position="58"/>
    </location>
</feature>
<feature type="compositionally biased region" description="Basic residues" evidence="1">
    <location>
        <begin position="428"/>
        <end position="443"/>
    </location>
</feature>
<evidence type="ECO:0000313" key="4">
    <source>
        <dbReference type="Proteomes" id="UP000037122"/>
    </source>
</evidence>
<feature type="compositionally biased region" description="Low complexity" evidence="1">
    <location>
        <begin position="1"/>
        <end position="15"/>
    </location>
</feature>
<feature type="region of interest" description="Disordered" evidence="1">
    <location>
        <begin position="148"/>
        <end position="189"/>
    </location>
</feature>
<accession>A0A0L0NNF3</accession>
<feature type="region of interest" description="Disordered" evidence="1">
    <location>
        <begin position="1"/>
        <end position="68"/>
    </location>
</feature>
<dbReference type="PANTHER" id="PTHR11216:SF174">
    <property type="entry name" value="GH06923P"/>
    <property type="match status" value="1"/>
</dbReference>
<feature type="region of interest" description="Disordered" evidence="1">
    <location>
        <begin position="322"/>
        <end position="352"/>
    </location>
</feature>
<gene>
    <name evidence="3" type="ORF">QG37_08186</name>
</gene>
<feature type="compositionally biased region" description="Polar residues" evidence="1">
    <location>
        <begin position="19"/>
        <end position="31"/>
    </location>
</feature>
<dbReference type="SUPFAM" id="SSF47473">
    <property type="entry name" value="EF-hand"/>
    <property type="match status" value="1"/>
</dbReference>
<dbReference type="GO" id="GO:0005886">
    <property type="term" value="C:plasma membrane"/>
    <property type="evidence" value="ECO:0007669"/>
    <property type="project" value="TreeGrafter"/>
</dbReference>
<dbReference type="InterPro" id="IPR011992">
    <property type="entry name" value="EF-hand-dom_pair"/>
</dbReference>
<protein>
    <recommendedName>
        <fullName evidence="2">EH domain-containing protein</fullName>
    </recommendedName>
</protein>
<dbReference type="GO" id="GO:0005737">
    <property type="term" value="C:cytoplasm"/>
    <property type="evidence" value="ECO:0007669"/>
    <property type="project" value="TreeGrafter"/>
</dbReference>
<dbReference type="VEuPathDB" id="FungiDB:CJI97_002194"/>
<comment type="caution">
    <text evidence="3">The sequence shown here is derived from an EMBL/GenBank/DDBJ whole genome shotgun (WGS) entry which is preliminary data.</text>
</comment>
<dbReference type="GO" id="GO:0006897">
    <property type="term" value="P:endocytosis"/>
    <property type="evidence" value="ECO:0007669"/>
    <property type="project" value="UniProtKB-ARBA"/>
</dbReference>
<feature type="compositionally biased region" description="Basic and acidic residues" evidence="1">
    <location>
        <begin position="59"/>
        <end position="68"/>
    </location>
</feature>
<dbReference type="VEuPathDB" id="FungiDB:QG37_08186"/>
<dbReference type="InterPro" id="IPR000261">
    <property type="entry name" value="EH_dom"/>
</dbReference>
<evidence type="ECO:0000256" key="1">
    <source>
        <dbReference type="SAM" id="MobiDB-lite"/>
    </source>
</evidence>
<evidence type="ECO:0000259" key="2">
    <source>
        <dbReference type="PROSITE" id="PS50031"/>
    </source>
</evidence>
<dbReference type="VEuPathDB" id="FungiDB:CJJ09_003090"/>
<sequence>MNSAQQAALAAFRAKNQPKEQPQAANSSITPEQDGPSRKTQLTLRQSGRNSELVSSKANRAENLTKEPKCAQAKVIRRLATPDLKLRIDTSVAHLPSLASLATAAAELSSRHHKSNASESNYLTPTARTPAALAAAFSERSSQMLLPRSSAYENDSSSGSLYHEDSSVPNQSSSDGQGTTNPLRLRISVTTDPKKMVEKMKQSINSKTKSGVAKKSAERSKAALNEFRQTVDLKRYSTPVPTSHNESRLFGALNSELQRSQSSLDLRFTDESLPSFEHPFISIKDLQDLNNSRISVESYVSGSESETPVTPSIAVVDTDEEGALKAPSEAPGKSVQPIAVPPSPNAVARSTAVGGPNGAELIAHLSLNSLPNLSDVKVEEKKARRKPPPDMEDENTRGSLERSASNVLSGVDENGESKFPQYPDIPEKKKKKRGLFKKSKHNHSACNTAPQERLSFEQTNANEVEETPPPENPRSGISPVVANPHIALKTTMRKAKKKKAFDENKPWKNHESLDGILESERKRYEGVWASNKGLYMDKVVTRLVGVDYNKDYGGESELRKNFDPLLLAAKLSTAAEEAASENTENHIIERHNLKHADPHELIHGLVVKQIWERSGLPPETLSQIWDLVDFRKDGTLNKIEFLVGMWLVDQCLYGRKLPKKVEELVWSSLGNIGINVVIRKKKR</sequence>
<feature type="region of interest" description="Disordered" evidence="1">
    <location>
        <begin position="202"/>
        <end position="221"/>
    </location>
</feature>
<dbReference type="VEuPathDB" id="FungiDB:CJJ07_000413"/>
<dbReference type="VEuPathDB" id="FungiDB:B9J08_002003"/>
<dbReference type="PROSITE" id="PS50031">
    <property type="entry name" value="EH"/>
    <property type="match status" value="1"/>
</dbReference>
<dbReference type="Pfam" id="PF12763">
    <property type="entry name" value="EH"/>
    <property type="match status" value="1"/>
</dbReference>
<dbReference type="EMBL" id="LGST01000068">
    <property type="protein sequence ID" value="KND95568.1"/>
    <property type="molecule type" value="Genomic_DNA"/>
</dbReference>